<keyword evidence="7 8" id="KW-0472">Membrane</keyword>
<dbReference type="Gene3D" id="1.20.1110.10">
    <property type="entry name" value="Calcium-transporting ATPase, transmembrane domain"/>
    <property type="match status" value="1"/>
</dbReference>
<dbReference type="PANTHER" id="PTHR42861">
    <property type="entry name" value="CALCIUM-TRANSPORTING ATPASE"/>
    <property type="match status" value="1"/>
</dbReference>
<feature type="transmembrane region" description="Helical" evidence="8">
    <location>
        <begin position="736"/>
        <end position="755"/>
    </location>
</feature>
<dbReference type="InterPro" id="IPR036412">
    <property type="entry name" value="HAD-like_sf"/>
</dbReference>
<dbReference type="PRINTS" id="PR00119">
    <property type="entry name" value="CATATPASE"/>
</dbReference>
<dbReference type="InterPro" id="IPR004014">
    <property type="entry name" value="ATPase_P-typ_cation-transptr_N"/>
</dbReference>
<dbReference type="SUPFAM" id="SSF81665">
    <property type="entry name" value="Calcium ATPase, transmembrane domain M"/>
    <property type="match status" value="1"/>
</dbReference>
<dbReference type="Pfam" id="PF00690">
    <property type="entry name" value="Cation_ATPase_N"/>
    <property type="match status" value="1"/>
</dbReference>
<dbReference type="InterPro" id="IPR023299">
    <property type="entry name" value="ATPase_P-typ_cyto_dom_N"/>
</dbReference>
<dbReference type="EMBL" id="JACRTB010000048">
    <property type="protein sequence ID" value="MBC8577762.1"/>
    <property type="molecule type" value="Genomic_DNA"/>
</dbReference>
<sequence>MDRMTDSGLTRQEAQRRLLEQGENRLKTGKKSSAVLIFAGQFKDGMVLILLAATALSAVLGEQGEALAIAAIVLANALLGFFQEWRCEKTLEALEEMAAPTARVLREGTELSIPAAQVVEGDILLFSAGDRVAADAVILEQSALTCDEALLTGESHPVAKRASTGREATGKAAGESMVFMGCSILTGRGAARVSATGMNTEMGAIAGMLDEIEEEQTPLQKRLDQVGRTIGIGCILICTVVAAVGVLRGEDPFAMLITGVSLAVAAVPEGLPAIVTISLALAVRRILRRNALIKRLHAVETLGCATVICSDKTGTLTQNKMTVKTVLTAEGEFSAPFSEPLRPSVGRLLETAAYCNDAKPQSRRIGLLGREQRGFLGEPTEAALLEAADAAGVRLSDFTRTGEIPFDSDRKRMAVWGRCADGADRIYVKGAPELLLPRCTRVMTSQGTVPLTAEHRRRILAENGRLAERALRVLGFALRQRGSSSDPVEEGLTFLGLAGLYDPPRKEAPAAVAACRTAGVRTVMITGDHVATARAVARQIGIVGEGEDGIYTGAQLDSMSDGKLREVCRTAGVFARVTPAHKLRIVRAMKANGEIVAMTGDGVNDAPAVKEASIGVAMGESGTDVTREAAQVILLDDNFATLVAAVEEGRVIYQNIRRFLRYLLSCNTGEVLTMFLGMLMGMPVILTPIQLLLVNLVTDGFPAISLGLEPAEPSVMRRPPRAPDESIFSEGLMGKILFRGVIIGLTTLGVFSLFAARGEELVLCRTAALLTLVMTQLFHVFECRSETKGLFELNPFGNPLLLAAGIFSAACTVAAIWVPACHRIFMTAPLTLRQLGLVLLCSLAAPIVSSFSLTISRKTKPAPLTGAGPVAEKPGKGAA</sequence>
<dbReference type="SFLD" id="SFLDG00002">
    <property type="entry name" value="C1.7:_P-type_atpase_like"/>
    <property type="match status" value="1"/>
</dbReference>
<feature type="transmembrane region" description="Helical" evidence="8">
    <location>
        <begin position="671"/>
        <end position="693"/>
    </location>
</feature>
<proteinExistence type="predicted"/>
<dbReference type="Proteomes" id="UP000658131">
    <property type="component" value="Unassembled WGS sequence"/>
</dbReference>
<feature type="transmembrane region" description="Helical" evidence="8">
    <location>
        <begin position="66"/>
        <end position="82"/>
    </location>
</feature>
<evidence type="ECO:0000256" key="4">
    <source>
        <dbReference type="ARBA" id="ARBA00022840"/>
    </source>
</evidence>
<dbReference type="Gene3D" id="2.70.150.10">
    <property type="entry name" value="Calcium-transporting ATPase, cytoplasmic transduction domain A"/>
    <property type="match status" value="1"/>
</dbReference>
<evidence type="ECO:0000313" key="11">
    <source>
        <dbReference type="Proteomes" id="UP000658131"/>
    </source>
</evidence>
<evidence type="ECO:0000256" key="6">
    <source>
        <dbReference type="ARBA" id="ARBA00022989"/>
    </source>
</evidence>
<feature type="transmembrane region" description="Helical" evidence="8">
    <location>
        <begin position="253"/>
        <end position="283"/>
    </location>
</feature>
<evidence type="ECO:0000256" key="3">
    <source>
        <dbReference type="ARBA" id="ARBA00022741"/>
    </source>
</evidence>
<keyword evidence="2 8" id="KW-0812">Transmembrane</keyword>
<dbReference type="InterPro" id="IPR006068">
    <property type="entry name" value="ATPase_P-typ_cation-transptr_C"/>
</dbReference>
<protein>
    <submittedName>
        <fullName evidence="10">Cation-translocating P-type ATPase</fullName>
    </submittedName>
</protein>
<dbReference type="Pfam" id="PF13246">
    <property type="entry name" value="Cation_ATPase"/>
    <property type="match status" value="1"/>
</dbReference>
<evidence type="ECO:0000256" key="7">
    <source>
        <dbReference type="ARBA" id="ARBA00023136"/>
    </source>
</evidence>
<feature type="domain" description="Cation-transporting P-type ATPase N-terminal" evidence="9">
    <location>
        <begin position="3"/>
        <end position="62"/>
    </location>
</feature>
<keyword evidence="4" id="KW-0067">ATP-binding</keyword>
<dbReference type="InterPro" id="IPR008250">
    <property type="entry name" value="ATPase_P-typ_transduc_dom_A_sf"/>
</dbReference>
<dbReference type="InterPro" id="IPR023214">
    <property type="entry name" value="HAD_sf"/>
</dbReference>
<dbReference type="Pfam" id="PF00122">
    <property type="entry name" value="E1-E2_ATPase"/>
    <property type="match status" value="1"/>
</dbReference>
<name>A0ABR7NMY3_9FIRM</name>
<evidence type="ECO:0000256" key="1">
    <source>
        <dbReference type="ARBA" id="ARBA00004141"/>
    </source>
</evidence>
<feature type="transmembrane region" description="Helical" evidence="8">
    <location>
        <begin position="801"/>
        <end position="825"/>
    </location>
</feature>
<dbReference type="InterPro" id="IPR018303">
    <property type="entry name" value="ATPase_P-typ_P_site"/>
</dbReference>
<dbReference type="SUPFAM" id="SSF81653">
    <property type="entry name" value="Calcium ATPase, transduction domain A"/>
    <property type="match status" value="1"/>
</dbReference>
<organism evidence="10 11">
    <name type="scientific">Yanshouia hominis</name>
    <dbReference type="NCBI Taxonomy" id="2763673"/>
    <lineage>
        <taxon>Bacteria</taxon>
        <taxon>Bacillati</taxon>
        <taxon>Bacillota</taxon>
        <taxon>Clostridia</taxon>
        <taxon>Eubacteriales</taxon>
        <taxon>Oscillospiraceae</taxon>
        <taxon>Yanshouia</taxon>
    </lineage>
</organism>
<dbReference type="InterPro" id="IPR044492">
    <property type="entry name" value="P_typ_ATPase_HD_dom"/>
</dbReference>
<dbReference type="SUPFAM" id="SSF56784">
    <property type="entry name" value="HAD-like"/>
    <property type="match status" value="1"/>
</dbReference>
<dbReference type="Gene3D" id="3.40.50.1000">
    <property type="entry name" value="HAD superfamily/HAD-like"/>
    <property type="match status" value="1"/>
</dbReference>
<dbReference type="SFLD" id="SFLDS00003">
    <property type="entry name" value="Haloacid_Dehalogenase"/>
    <property type="match status" value="1"/>
</dbReference>
<gene>
    <name evidence="10" type="ORF">H8717_15315</name>
</gene>
<dbReference type="SUPFAM" id="SSF81660">
    <property type="entry name" value="Metal cation-transporting ATPase, ATP-binding domain N"/>
    <property type="match status" value="1"/>
</dbReference>
<evidence type="ECO:0000256" key="2">
    <source>
        <dbReference type="ARBA" id="ARBA00022692"/>
    </source>
</evidence>
<accession>A0ABR7NMY3</accession>
<dbReference type="InterPro" id="IPR059000">
    <property type="entry name" value="ATPase_P-type_domA"/>
</dbReference>
<dbReference type="PROSITE" id="PS00154">
    <property type="entry name" value="ATPASE_E1_E2"/>
    <property type="match status" value="1"/>
</dbReference>
<keyword evidence="11" id="KW-1185">Reference proteome</keyword>
<keyword evidence="6 8" id="KW-1133">Transmembrane helix</keyword>
<feature type="transmembrane region" description="Helical" evidence="8">
    <location>
        <begin position="35"/>
        <end position="60"/>
    </location>
</feature>
<evidence type="ECO:0000256" key="8">
    <source>
        <dbReference type="SAM" id="Phobius"/>
    </source>
</evidence>
<dbReference type="SMART" id="SM00831">
    <property type="entry name" value="Cation_ATPase_N"/>
    <property type="match status" value="1"/>
</dbReference>
<evidence type="ECO:0000313" key="10">
    <source>
        <dbReference type="EMBL" id="MBC8577762.1"/>
    </source>
</evidence>
<dbReference type="InterPro" id="IPR023298">
    <property type="entry name" value="ATPase_P-typ_TM_dom_sf"/>
</dbReference>
<dbReference type="PRINTS" id="PR00120">
    <property type="entry name" value="HATPASE"/>
</dbReference>
<feature type="transmembrane region" description="Helical" evidence="8">
    <location>
        <begin position="762"/>
        <end position="781"/>
    </location>
</feature>
<keyword evidence="5" id="KW-1278">Translocase</keyword>
<dbReference type="InterPro" id="IPR001757">
    <property type="entry name" value="P_typ_ATPase"/>
</dbReference>
<comment type="subcellular location">
    <subcellularLocation>
        <location evidence="1">Membrane</location>
        <topology evidence="1">Multi-pass membrane protein</topology>
    </subcellularLocation>
</comment>
<comment type="caution">
    <text evidence="10">The sequence shown here is derived from an EMBL/GenBank/DDBJ whole genome shotgun (WGS) entry which is preliminary data.</text>
</comment>
<dbReference type="Gene3D" id="3.40.1110.10">
    <property type="entry name" value="Calcium-transporting ATPase, cytoplasmic domain N"/>
    <property type="match status" value="1"/>
</dbReference>
<evidence type="ECO:0000259" key="9">
    <source>
        <dbReference type="SMART" id="SM00831"/>
    </source>
</evidence>
<keyword evidence="3" id="KW-0547">Nucleotide-binding</keyword>
<feature type="transmembrane region" description="Helical" evidence="8">
    <location>
        <begin position="837"/>
        <end position="855"/>
    </location>
</feature>
<dbReference type="NCBIfam" id="TIGR01494">
    <property type="entry name" value="ATPase_P-type"/>
    <property type="match status" value="2"/>
</dbReference>
<feature type="transmembrane region" description="Helical" evidence="8">
    <location>
        <begin position="229"/>
        <end position="247"/>
    </location>
</feature>
<dbReference type="RefSeq" id="WP_262401117.1">
    <property type="nucleotide sequence ID" value="NZ_JACRTB010000048.1"/>
</dbReference>
<dbReference type="Pfam" id="PF00689">
    <property type="entry name" value="Cation_ATPase_C"/>
    <property type="match status" value="1"/>
</dbReference>
<reference evidence="10 11" key="1">
    <citation type="submission" date="2020-08" db="EMBL/GenBank/DDBJ databases">
        <title>Genome public.</title>
        <authorList>
            <person name="Liu C."/>
            <person name="Sun Q."/>
        </authorList>
    </citation>
    <scope>NUCLEOTIDE SEQUENCE [LARGE SCALE GENOMIC DNA]</scope>
    <source>
        <strain evidence="10 11">BX1</strain>
    </source>
</reference>
<evidence type="ECO:0000256" key="5">
    <source>
        <dbReference type="ARBA" id="ARBA00022967"/>
    </source>
</evidence>
<dbReference type="SFLD" id="SFLDF00027">
    <property type="entry name" value="p-type_atpase"/>
    <property type="match status" value="1"/>
</dbReference>